<dbReference type="EMBL" id="HBKR01001649">
    <property type="protein sequence ID" value="CAE2267135.1"/>
    <property type="molecule type" value="Transcribed_RNA"/>
</dbReference>
<feature type="compositionally biased region" description="Low complexity" evidence="1">
    <location>
        <begin position="343"/>
        <end position="352"/>
    </location>
</feature>
<dbReference type="PROSITE" id="PS50179">
    <property type="entry name" value="VHS"/>
    <property type="match status" value="1"/>
</dbReference>
<protein>
    <recommendedName>
        <fullName evidence="2">VHS domain-containing protein</fullName>
    </recommendedName>
</protein>
<proteinExistence type="predicted"/>
<dbReference type="Gene3D" id="1.25.40.90">
    <property type="match status" value="1"/>
</dbReference>
<feature type="region of interest" description="Disordered" evidence="1">
    <location>
        <begin position="309"/>
        <end position="433"/>
    </location>
</feature>
<dbReference type="GO" id="GO:0043328">
    <property type="term" value="P:protein transport to vacuole involved in ubiquitin-dependent protein catabolic process via the multivesicular body sorting pathway"/>
    <property type="evidence" value="ECO:0007669"/>
    <property type="project" value="InterPro"/>
</dbReference>
<feature type="compositionally biased region" description="Pro residues" evidence="1">
    <location>
        <begin position="398"/>
        <end position="413"/>
    </location>
</feature>
<dbReference type="GO" id="GO:0035091">
    <property type="term" value="F:phosphatidylinositol binding"/>
    <property type="evidence" value="ECO:0007669"/>
    <property type="project" value="InterPro"/>
</dbReference>
<feature type="domain" description="VHS" evidence="2">
    <location>
        <begin position="17"/>
        <end position="147"/>
    </location>
</feature>
<dbReference type="InterPro" id="IPR002014">
    <property type="entry name" value="VHS_dom"/>
</dbReference>
<dbReference type="Pfam" id="PF00790">
    <property type="entry name" value="VHS"/>
    <property type="match status" value="1"/>
</dbReference>
<dbReference type="SUPFAM" id="SSF48464">
    <property type="entry name" value="ENTH/VHS domain"/>
    <property type="match status" value="1"/>
</dbReference>
<evidence type="ECO:0000259" key="2">
    <source>
        <dbReference type="PROSITE" id="PS50179"/>
    </source>
</evidence>
<dbReference type="CDD" id="cd03561">
    <property type="entry name" value="VHS"/>
    <property type="match status" value="1"/>
</dbReference>
<organism evidence="3">
    <name type="scientific">Paramoeba aestuarina</name>
    <dbReference type="NCBI Taxonomy" id="180227"/>
    <lineage>
        <taxon>Eukaryota</taxon>
        <taxon>Amoebozoa</taxon>
        <taxon>Discosea</taxon>
        <taxon>Flabellinia</taxon>
        <taxon>Dactylopodida</taxon>
        <taxon>Paramoebidae</taxon>
        <taxon>Paramoeba</taxon>
    </lineage>
</organism>
<feature type="compositionally biased region" description="Pro residues" evidence="1">
    <location>
        <begin position="326"/>
        <end position="342"/>
    </location>
</feature>
<dbReference type="PANTHER" id="PTHR45898:SF4">
    <property type="entry name" value="TARGET OF MYB PROTEIN 1"/>
    <property type="match status" value="1"/>
</dbReference>
<dbReference type="SUPFAM" id="SSF89009">
    <property type="entry name" value="GAT-like domain"/>
    <property type="match status" value="1"/>
</dbReference>
<gene>
    <name evidence="3" type="ORF">NAES01612_LOCUS1033</name>
</gene>
<name>A0A7S4JL65_9EUKA</name>
<dbReference type="InterPro" id="IPR008942">
    <property type="entry name" value="ENTH_VHS"/>
</dbReference>
<feature type="compositionally biased region" description="Pro residues" evidence="1">
    <location>
        <begin position="159"/>
        <end position="172"/>
    </location>
</feature>
<dbReference type="SMART" id="SM00288">
    <property type="entry name" value="VHS"/>
    <property type="match status" value="1"/>
</dbReference>
<dbReference type="PRINTS" id="PR01217">
    <property type="entry name" value="PRICHEXTENSN"/>
</dbReference>
<accession>A0A7S4JL65</accession>
<sequence>MSFDIASYTLQELVERATSEMLLSPDWEKNFLIVEEIHSQPSSAKNILEYIKQRLSHEEEDVVFLSLSLLETLMQNNHEVIPILNTDAYQTVLYNLGVSDKTPFKSRNKVLDLIRMWSEGLMHYPLKPQNNFSKTFLYLKGKGVKFPPVGPNTAKFTPPASPASHNPPPQSALPPRMIGPVQSAPPAPSAPRESKEIEKIIEVGTHVDLLMDIFAGCDPKVERVDQNDIVKEILPTLDQFATKNRQWAESGNIPENLFGPVLELNDRLVLMRECYDELCKGNRHPALEKIQIRHSQEQQQIQPPPRSFTAFDLIDQTPPSSSVLAPAPPSPIRSPSPPPNQPPNFLGQNPPFASQPPNQPPIFFGNPLDSNPLAPSLAPNPLTPSPAPNPLTANNPLTPHPLLPTLTPTPPTPAQQEEDDIMAQFGELANRHG</sequence>
<dbReference type="PANTHER" id="PTHR45898">
    <property type="entry name" value="TOM1-LIKE PROTEIN"/>
    <property type="match status" value="1"/>
</dbReference>
<dbReference type="GO" id="GO:0043130">
    <property type="term" value="F:ubiquitin binding"/>
    <property type="evidence" value="ECO:0007669"/>
    <property type="project" value="InterPro"/>
</dbReference>
<evidence type="ECO:0000256" key="1">
    <source>
        <dbReference type="SAM" id="MobiDB-lite"/>
    </source>
</evidence>
<evidence type="ECO:0000313" key="3">
    <source>
        <dbReference type="EMBL" id="CAE2267135.1"/>
    </source>
</evidence>
<feature type="compositionally biased region" description="Low complexity" evidence="1">
    <location>
        <begin position="370"/>
        <end position="380"/>
    </location>
</feature>
<reference evidence="3" key="1">
    <citation type="submission" date="2021-01" db="EMBL/GenBank/DDBJ databases">
        <authorList>
            <person name="Corre E."/>
            <person name="Pelletier E."/>
            <person name="Niang G."/>
            <person name="Scheremetjew M."/>
            <person name="Finn R."/>
            <person name="Kale V."/>
            <person name="Holt S."/>
            <person name="Cochrane G."/>
            <person name="Meng A."/>
            <person name="Brown T."/>
            <person name="Cohen L."/>
        </authorList>
    </citation>
    <scope>NUCLEOTIDE SEQUENCE</scope>
    <source>
        <strain evidence="3">SoJaBio B1-5/56/2</strain>
    </source>
</reference>
<dbReference type="AlphaFoldDB" id="A0A7S4JL65"/>
<dbReference type="InterPro" id="IPR044836">
    <property type="entry name" value="TOL_plant"/>
</dbReference>
<feature type="region of interest" description="Disordered" evidence="1">
    <location>
        <begin position="151"/>
        <end position="194"/>
    </location>
</feature>